<evidence type="ECO:0000313" key="3">
    <source>
        <dbReference type="Proteomes" id="UP000799640"/>
    </source>
</evidence>
<accession>A0A6G1I544</accession>
<dbReference type="EMBL" id="ML996689">
    <property type="protein sequence ID" value="KAF2403301.1"/>
    <property type="molecule type" value="Genomic_DNA"/>
</dbReference>
<name>A0A6G1I544_9PEZI</name>
<evidence type="ECO:0000256" key="1">
    <source>
        <dbReference type="SAM" id="MobiDB-lite"/>
    </source>
</evidence>
<proteinExistence type="predicted"/>
<keyword evidence="3" id="KW-1185">Reference proteome</keyword>
<reference evidence="2" key="1">
    <citation type="journal article" date="2020" name="Stud. Mycol.">
        <title>101 Dothideomycetes genomes: a test case for predicting lifestyles and emergence of pathogens.</title>
        <authorList>
            <person name="Haridas S."/>
            <person name="Albert R."/>
            <person name="Binder M."/>
            <person name="Bloem J."/>
            <person name="Labutti K."/>
            <person name="Salamov A."/>
            <person name="Andreopoulos B."/>
            <person name="Baker S."/>
            <person name="Barry K."/>
            <person name="Bills G."/>
            <person name="Bluhm B."/>
            <person name="Cannon C."/>
            <person name="Castanera R."/>
            <person name="Culley D."/>
            <person name="Daum C."/>
            <person name="Ezra D."/>
            <person name="Gonzalez J."/>
            <person name="Henrissat B."/>
            <person name="Kuo A."/>
            <person name="Liang C."/>
            <person name="Lipzen A."/>
            <person name="Lutzoni F."/>
            <person name="Magnuson J."/>
            <person name="Mondo S."/>
            <person name="Nolan M."/>
            <person name="Ohm R."/>
            <person name="Pangilinan J."/>
            <person name="Park H.-J."/>
            <person name="Ramirez L."/>
            <person name="Alfaro M."/>
            <person name="Sun H."/>
            <person name="Tritt A."/>
            <person name="Yoshinaga Y."/>
            <person name="Zwiers L.-H."/>
            <person name="Turgeon B."/>
            <person name="Goodwin S."/>
            <person name="Spatafora J."/>
            <person name="Crous P."/>
            <person name="Grigoriev I."/>
        </authorList>
    </citation>
    <scope>NUCLEOTIDE SEQUENCE</scope>
    <source>
        <strain evidence="2">CBS 262.69</strain>
    </source>
</reference>
<protein>
    <submittedName>
        <fullName evidence="2">Uncharacterized protein</fullName>
    </submittedName>
</protein>
<dbReference type="Proteomes" id="UP000799640">
    <property type="component" value="Unassembled WGS sequence"/>
</dbReference>
<sequence>MQAAHTPKNNSTNGGRRSSETRWIPAAGSCEGCFSASTAVAFVARRAVDGCLLDGSFACGHSEWRTLRDAGCCPNDGPPNCEGNFTIGLNMGEATLVALHLSRYFCLLSPAAARREGISMQGREVGMRIVRTYFERCQYIGVQRLVMQPLDGMLKVYLRTVRKGGKGSRWLESALTSVSCFPAVRWTPEAVMRFGLVASLISL</sequence>
<feature type="compositionally biased region" description="Polar residues" evidence="1">
    <location>
        <begin position="7"/>
        <end position="16"/>
    </location>
</feature>
<dbReference type="AlphaFoldDB" id="A0A6G1I544"/>
<gene>
    <name evidence="2" type="ORF">EJ06DRAFT_271667</name>
</gene>
<evidence type="ECO:0000313" key="2">
    <source>
        <dbReference type="EMBL" id="KAF2403301.1"/>
    </source>
</evidence>
<feature type="region of interest" description="Disordered" evidence="1">
    <location>
        <begin position="1"/>
        <end position="20"/>
    </location>
</feature>
<organism evidence="2 3">
    <name type="scientific">Trichodelitschia bisporula</name>
    <dbReference type="NCBI Taxonomy" id="703511"/>
    <lineage>
        <taxon>Eukaryota</taxon>
        <taxon>Fungi</taxon>
        <taxon>Dikarya</taxon>
        <taxon>Ascomycota</taxon>
        <taxon>Pezizomycotina</taxon>
        <taxon>Dothideomycetes</taxon>
        <taxon>Dothideomycetes incertae sedis</taxon>
        <taxon>Phaeotrichales</taxon>
        <taxon>Phaeotrichaceae</taxon>
        <taxon>Trichodelitschia</taxon>
    </lineage>
</organism>